<evidence type="ECO:0000313" key="2">
    <source>
        <dbReference type="EMBL" id="KAJ3748834.1"/>
    </source>
</evidence>
<keyword evidence="3" id="KW-1185">Reference proteome</keyword>
<proteinExistence type="predicted"/>
<evidence type="ECO:0000313" key="3">
    <source>
        <dbReference type="Proteomes" id="UP001142393"/>
    </source>
</evidence>
<comment type="caution">
    <text evidence="2">The sequence shown here is derived from an EMBL/GenBank/DDBJ whole genome shotgun (WGS) entry which is preliminary data.</text>
</comment>
<reference evidence="2 3" key="1">
    <citation type="journal article" date="2023" name="Proc. Natl. Acad. Sci. U.S.A.">
        <title>A global phylogenomic analysis of the shiitake genus Lentinula.</title>
        <authorList>
            <person name="Sierra-Patev S."/>
            <person name="Min B."/>
            <person name="Naranjo-Ortiz M."/>
            <person name="Looney B."/>
            <person name="Konkel Z."/>
            <person name="Slot J.C."/>
            <person name="Sakamoto Y."/>
            <person name="Steenwyk J.L."/>
            <person name="Rokas A."/>
            <person name="Carro J."/>
            <person name="Camarero S."/>
            <person name="Ferreira P."/>
            <person name="Molpeceres G."/>
            <person name="Ruiz-Duenas F.J."/>
            <person name="Serrano A."/>
            <person name="Henrissat B."/>
            <person name="Drula E."/>
            <person name="Hughes K.W."/>
            <person name="Mata J.L."/>
            <person name="Ishikawa N.K."/>
            <person name="Vargas-Isla R."/>
            <person name="Ushijima S."/>
            <person name="Smith C.A."/>
            <person name="Donoghue J."/>
            <person name="Ahrendt S."/>
            <person name="Andreopoulos W."/>
            <person name="He G."/>
            <person name="LaButti K."/>
            <person name="Lipzen A."/>
            <person name="Ng V."/>
            <person name="Riley R."/>
            <person name="Sandor L."/>
            <person name="Barry K."/>
            <person name="Martinez A.T."/>
            <person name="Xiao Y."/>
            <person name="Gibbons J.G."/>
            <person name="Terashima K."/>
            <person name="Grigoriev I.V."/>
            <person name="Hibbett D."/>
        </authorList>
    </citation>
    <scope>NUCLEOTIDE SEQUENCE [LARGE SCALE GENOMIC DNA]</scope>
    <source>
        <strain evidence="2 3">TFB7810</strain>
    </source>
</reference>
<protein>
    <submittedName>
        <fullName evidence="2">Uncharacterized protein</fullName>
    </submittedName>
</protein>
<organism evidence="2 3">
    <name type="scientific">Lentinula detonsa</name>
    <dbReference type="NCBI Taxonomy" id="2804962"/>
    <lineage>
        <taxon>Eukaryota</taxon>
        <taxon>Fungi</taxon>
        <taxon>Dikarya</taxon>
        <taxon>Basidiomycota</taxon>
        <taxon>Agaricomycotina</taxon>
        <taxon>Agaricomycetes</taxon>
        <taxon>Agaricomycetidae</taxon>
        <taxon>Agaricales</taxon>
        <taxon>Marasmiineae</taxon>
        <taxon>Omphalotaceae</taxon>
        <taxon>Lentinula</taxon>
    </lineage>
</organism>
<dbReference type="Proteomes" id="UP001142393">
    <property type="component" value="Unassembled WGS sequence"/>
</dbReference>
<feature type="region of interest" description="Disordered" evidence="1">
    <location>
        <begin position="38"/>
        <end position="61"/>
    </location>
</feature>
<accession>A0A9W8P828</accession>
<name>A0A9W8P828_9AGAR</name>
<dbReference type="EMBL" id="JANVFU010000002">
    <property type="protein sequence ID" value="KAJ3748834.1"/>
    <property type="molecule type" value="Genomic_DNA"/>
</dbReference>
<evidence type="ECO:0000256" key="1">
    <source>
        <dbReference type="SAM" id="MobiDB-lite"/>
    </source>
</evidence>
<sequence>MTYFREREMRPSLTLELINVDNQKDRGHMFGRTLSNRMVKSSSKLKSHRDSGSRRVQQYGGGSTNLVELMKSTIHKVNRTQITGLKAKQEALKSNEQFWSERQDWDGEGFSDSVDEDMERVADVLEGWTTMDHSNAGDWEDITGDFWRTEMGKRKYKEYRTQRDRTERRNKRFAMQVEPMTGAYMTWYGTLGDEGVGGGLPGELSSEANSQTVIAVDIFREIFLLRNSNLRRHRSLLVMQPCP</sequence>
<dbReference type="AlphaFoldDB" id="A0A9W8P828"/>
<gene>
    <name evidence="2" type="ORF">DFH05DRAFT_1456785</name>
</gene>